<dbReference type="InterPro" id="IPR036273">
    <property type="entry name" value="CRAL/TRIO_N_dom_sf"/>
</dbReference>
<dbReference type="InterPro" id="IPR011074">
    <property type="entry name" value="CRAL/TRIO_N_dom"/>
</dbReference>
<feature type="domain" description="CRAL-TRIO" evidence="5">
    <location>
        <begin position="94"/>
        <end position="271"/>
    </location>
</feature>
<organism evidence="6 7">
    <name type="scientific">Tetradesmus obliquus</name>
    <name type="common">Green alga</name>
    <name type="synonym">Acutodesmus obliquus</name>
    <dbReference type="NCBI Taxonomy" id="3088"/>
    <lineage>
        <taxon>Eukaryota</taxon>
        <taxon>Viridiplantae</taxon>
        <taxon>Chlorophyta</taxon>
        <taxon>core chlorophytes</taxon>
        <taxon>Chlorophyceae</taxon>
        <taxon>CS clade</taxon>
        <taxon>Sphaeropleales</taxon>
        <taxon>Scenedesmaceae</taxon>
        <taxon>Tetradesmus</taxon>
    </lineage>
</organism>
<evidence type="ECO:0000256" key="2">
    <source>
        <dbReference type="ARBA" id="ARBA00004395"/>
    </source>
</evidence>
<evidence type="ECO:0000313" key="6">
    <source>
        <dbReference type="EMBL" id="WIA15339.1"/>
    </source>
</evidence>
<gene>
    <name evidence="6" type="ORF">OEZ85_002004</name>
</gene>
<dbReference type="PANTHER" id="PTHR45657:SF1">
    <property type="entry name" value="CRAL-TRIO DOMAIN-CONTAINING PROTEIN YKL091C-RELATED"/>
    <property type="match status" value="1"/>
</dbReference>
<keyword evidence="7" id="KW-1185">Reference proteome</keyword>
<evidence type="ECO:0000256" key="4">
    <source>
        <dbReference type="SAM" id="MobiDB-lite"/>
    </source>
</evidence>
<feature type="compositionally biased region" description="Low complexity" evidence="4">
    <location>
        <begin position="379"/>
        <end position="392"/>
    </location>
</feature>
<comment type="subcellular location">
    <subcellularLocation>
        <location evidence="1">Cell membrane</location>
        <topology evidence="1">Peripheral membrane protein</topology>
    </subcellularLocation>
    <subcellularLocation>
        <location evidence="2">Golgi apparatus membrane</location>
        <topology evidence="2">Peripheral membrane protein</topology>
    </subcellularLocation>
</comment>
<dbReference type="CDD" id="cd00170">
    <property type="entry name" value="SEC14"/>
    <property type="match status" value="1"/>
</dbReference>
<dbReference type="InterPro" id="IPR036865">
    <property type="entry name" value="CRAL-TRIO_dom_sf"/>
</dbReference>
<evidence type="ECO:0000256" key="1">
    <source>
        <dbReference type="ARBA" id="ARBA00004202"/>
    </source>
</evidence>
<feature type="region of interest" description="Disordered" evidence="4">
    <location>
        <begin position="477"/>
        <end position="511"/>
    </location>
</feature>
<dbReference type="Pfam" id="PF03765">
    <property type="entry name" value="CRAL_TRIO_N"/>
    <property type="match status" value="1"/>
</dbReference>
<dbReference type="PANTHER" id="PTHR45657">
    <property type="entry name" value="CRAL-TRIO DOMAIN-CONTAINING PROTEIN YKL091C-RELATED"/>
    <property type="match status" value="1"/>
</dbReference>
<evidence type="ECO:0000313" key="7">
    <source>
        <dbReference type="Proteomes" id="UP001244341"/>
    </source>
</evidence>
<feature type="region of interest" description="Disordered" evidence="4">
    <location>
        <begin position="309"/>
        <end position="352"/>
    </location>
</feature>
<accession>A0ABY8U1L2</accession>
<dbReference type="Pfam" id="PF00650">
    <property type="entry name" value="CRAL_TRIO"/>
    <property type="match status" value="1"/>
</dbReference>
<sequence length="519" mass="54600">MFSKNTSAVHKTYVDIDHEHTSALLAFKARLAEAGLQIPRELVVNGDLDATLYRFLRARKYNVQLAYAMLEKSLAWRAAKGADTILEQPMDPHFTSVVRQCRPSSYIGYDKEHHPIFLERLGQLDGRRMEREGATDDVILAYHLREMEFMSQVVLPEASAAAGHTQDRIVSIMDAAGLSLSSLTGFAQRLFRLISAMDSDNFPECCHAIYIANAGAAFSAVWKLLAPFVDKGTRDKVHVLGGARASQAALLDAFGAHTLPTFLGGQMDYETVRQQWLDKMDAAIAQRQQHPRGKQPPLMLQAVNGQLPHLQQPQHAQRSSGSGSWLPKLHLGHGPASSTSGAGDRVSSADEGGWATPLSTASKFSVISGASVYFDAQDSAPGSPSGVSPASSDHGELHHPAAAAAAAHGASPLQHGSHADGTGQLWGPGSVLSGSMSVGPQSRSRSQLSQHSGLTGFTGHAGAGGAYAGAGSVDGGPGGLGLEEGEGLEAGGSVNGQALLEGEGPAGEGKQPLCRCVIS</sequence>
<name>A0ABY8U1L2_TETOB</name>
<dbReference type="PROSITE" id="PS50191">
    <property type="entry name" value="CRAL_TRIO"/>
    <property type="match status" value="1"/>
</dbReference>
<reference evidence="6 7" key="1">
    <citation type="submission" date="2023-05" db="EMBL/GenBank/DDBJ databases">
        <title>A 100% complete, gapless, phased diploid assembly of the Scenedesmus obliquus UTEX 3031 genome.</title>
        <authorList>
            <person name="Biondi T.C."/>
            <person name="Hanschen E.R."/>
            <person name="Kwon T."/>
            <person name="Eng W."/>
            <person name="Kruse C.P.S."/>
            <person name="Koehler S.I."/>
            <person name="Kunde Y."/>
            <person name="Gleasner C.D."/>
            <person name="You Mak K.T."/>
            <person name="Polle J."/>
            <person name="Hovde B.T."/>
            <person name="Starkenburg S.R."/>
        </authorList>
    </citation>
    <scope>NUCLEOTIDE SEQUENCE [LARGE SCALE GENOMIC DNA]</scope>
    <source>
        <strain evidence="6 7">DOE0152z</strain>
    </source>
</reference>
<protein>
    <recommendedName>
        <fullName evidence="5">CRAL-TRIO domain-containing protein</fullName>
    </recommendedName>
</protein>
<dbReference type="SUPFAM" id="SSF46938">
    <property type="entry name" value="CRAL/TRIO N-terminal domain"/>
    <property type="match status" value="1"/>
</dbReference>
<dbReference type="Gene3D" id="3.40.525.10">
    <property type="entry name" value="CRAL-TRIO lipid binding domain"/>
    <property type="match status" value="1"/>
</dbReference>
<dbReference type="InterPro" id="IPR001251">
    <property type="entry name" value="CRAL-TRIO_dom"/>
</dbReference>
<dbReference type="SMART" id="SM00516">
    <property type="entry name" value="SEC14"/>
    <property type="match status" value="1"/>
</dbReference>
<dbReference type="Proteomes" id="UP001244341">
    <property type="component" value="Chromosome 6b"/>
</dbReference>
<evidence type="ECO:0000259" key="5">
    <source>
        <dbReference type="PROSITE" id="PS50191"/>
    </source>
</evidence>
<feature type="compositionally biased region" description="Low complexity" evidence="4">
    <location>
        <begin position="441"/>
        <end position="457"/>
    </location>
</feature>
<proteinExistence type="inferred from homology"/>
<dbReference type="InterPro" id="IPR051026">
    <property type="entry name" value="PI/PC_transfer"/>
</dbReference>
<dbReference type="EMBL" id="CP126213">
    <property type="protein sequence ID" value="WIA15339.1"/>
    <property type="molecule type" value="Genomic_DNA"/>
</dbReference>
<feature type="region of interest" description="Disordered" evidence="4">
    <location>
        <begin position="377"/>
        <end position="457"/>
    </location>
</feature>
<feature type="compositionally biased region" description="Gly residues" evidence="4">
    <location>
        <begin position="477"/>
        <end position="494"/>
    </location>
</feature>
<evidence type="ECO:0000256" key="3">
    <source>
        <dbReference type="ARBA" id="ARBA00038020"/>
    </source>
</evidence>
<comment type="similarity">
    <text evidence="3">Belongs to the SFH family.</text>
</comment>
<dbReference type="SUPFAM" id="SSF52087">
    <property type="entry name" value="CRAL/TRIO domain"/>
    <property type="match status" value="1"/>
</dbReference>
<dbReference type="SMART" id="SM01100">
    <property type="entry name" value="CRAL_TRIO_N"/>
    <property type="match status" value="1"/>
</dbReference>